<sequence>MNISSVIFKSTVLATCIFWIVIMSQGFQNYMIPLVFLSMIPISICCAITIFLTIVPFFWVRRGELVDEFDGRNRIIFKKYFPFYAIVSFSLCLYGIVESIFAISFFVSAFFTTMQSWVWLAKDNEKQNN</sequence>
<keyword evidence="1" id="KW-0812">Transmembrane</keyword>
<evidence type="ECO:0000313" key="2">
    <source>
        <dbReference type="EMBL" id="MDO5970910.1"/>
    </source>
</evidence>
<comment type="caution">
    <text evidence="2">The sequence shown here is derived from an EMBL/GenBank/DDBJ whole genome shotgun (WGS) entry which is preliminary data.</text>
</comment>
<organism evidence="2 3">
    <name type="scientific">Flavivirga aquimarina</name>
    <dbReference type="NCBI Taxonomy" id="2027862"/>
    <lineage>
        <taxon>Bacteria</taxon>
        <taxon>Pseudomonadati</taxon>
        <taxon>Bacteroidota</taxon>
        <taxon>Flavobacteriia</taxon>
        <taxon>Flavobacteriales</taxon>
        <taxon>Flavobacteriaceae</taxon>
        <taxon>Flavivirga</taxon>
    </lineage>
</organism>
<keyword evidence="1" id="KW-0472">Membrane</keyword>
<reference evidence="2" key="1">
    <citation type="submission" date="2023-07" db="EMBL/GenBank/DDBJ databases">
        <title>Two novel species in the genus Flavivirga.</title>
        <authorList>
            <person name="Kwon K."/>
        </authorList>
    </citation>
    <scope>NUCLEOTIDE SEQUENCE</scope>
    <source>
        <strain evidence="2">KCTC 52353</strain>
    </source>
</reference>
<accession>A0ABT8WCR4</accession>
<proteinExistence type="predicted"/>
<dbReference type="Proteomes" id="UP001176883">
    <property type="component" value="Unassembled WGS sequence"/>
</dbReference>
<evidence type="ECO:0000313" key="3">
    <source>
        <dbReference type="Proteomes" id="UP001176883"/>
    </source>
</evidence>
<feature type="transmembrane region" description="Helical" evidence="1">
    <location>
        <begin position="80"/>
        <end position="97"/>
    </location>
</feature>
<gene>
    <name evidence="2" type="ORF">Q4Q35_13950</name>
</gene>
<protein>
    <submittedName>
        <fullName evidence="2">Uncharacterized protein</fullName>
    </submittedName>
</protein>
<name>A0ABT8WCR4_9FLAO</name>
<feature type="transmembrane region" description="Helical" evidence="1">
    <location>
        <begin position="7"/>
        <end position="24"/>
    </location>
</feature>
<feature type="transmembrane region" description="Helical" evidence="1">
    <location>
        <begin position="103"/>
        <end position="121"/>
    </location>
</feature>
<feature type="transmembrane region" description="Helical" evidence="1">
    <location>
        <begin position="30"/>
        <end position="59"/>
    </location>
</feature>
<evidence type="ECO:0000256" key="1">
    <source>
        <dbReference type="SAM" id="Phobius"/>
    </source>
</evidence>
<keyword evidence="3" id="KW-1185">Reference proteome</keyword>
<dbReference type="RefSeq" id="WP_303278608.1">
    <property type="nucleotide sequence ID" value="NZ_JAUOEK010000139.1"/>
</dbReference>
<keyword evidence="1" id="KW-1133">Transmembrane helix</keyword>
<dbReference type="EMBL" id="JAUOEK010000139">
    <property type="protein sequence ID" value="MDO5970910.1"/>
    <property type="molecule type" value="Genomic_DNA"/>
</dbReference>